<name>A0AAX4FUZ6_9EURY</name>
<feature type="domain" description="Transposase putative helix-turn-helix" evidence="11">
    <location>
        <begin position="1"/>
        <end position="45"/>
    </location>
</feature>
<reference evidence="12 13" key="1">
    <citation type="submission" date="2023-10" db="EMBL/GenBank/DDBJ databases">
        <title>The complete genome sequence of Methanoculleus receptaculi DSM 18860.</title>
        <authorList>
            <person name="Lai S.-J."/>
            <person name="You Y.-T."/>
            <person name="Chen S.-C."/>
        </authorList>
    </citation>
    <scope>NUCLEOTIDE SEQUENCE [LARGE SCALE GENOMIC DNA]</scope>
    <source>
        <strain evidence="12 13">DSM 18860</strain>
    </source>
</reference>
<keyword evidence="12" id="KW-0378">Hydrolase</keyword>
<sequence length="428" mass="49428">MLQAYKYRMYPSREQITLLMKHIHACRFVYNHSLEQKIKAYEQDGQKLSCFDLNNRLPALKEEYPWLKEVNSQSLQSANKNLDNAFTRFFREKKEFPRFKSKKNPVRSFQVPQHYHVNFDQRTIKFPKIGEVKTVFHRIFTGKMKYATVSVTSTGKWFVSILVDDEEPEPKPVAFTSDTTVGIDVGLTDFAAFSTGEKIENPRYLKTSLQRLKVLQRRVSRKKKGSKNQEKAIRKLARCHEKVANQRNDFLHKISFRVVSENQAIAVESLNVGGMMKNHCLAQGIGDVSWSTFFTMLDYKCRKYGKTLLKIGRFDPSSKICNNCGYLERDLALSDREWVCPVCDTHHDRDINAAINIKKFALQEQNLVGVSGAGRTVEPVDSLPVGRRMKQEATPERRVVVHPDRRHPQKGRPCIQGGRGWSGRARNR</sequence>
<dbReference type="InterPro" id="IPR051399">
    <property type="entry name" value="RNA-guided_DNA_endo/Transpos"/>
</dbReference>
<dbReference type="PANTHER" id="PTHR30405:SF11">
    <property type="entry name" value="RNA-GUIDED DNA ENDONUCLEASE RV2885C-RELATED"/>
    <property type="match status" value="1"/>
</dbReference>
<dbReference type="CDD" id="cd00350">
    <property type="entry name" value="rubredoxin_like"/>
    <property type="match status" value="1"/>
</dbReference>
<dbReference type="GO" id="GO:0004519">
    <property type="term" value="F:endonuclease activity"/>
    <property type="evidence" value="ECO:0007669"/>
    <property type="project" value="UniProtKB-KW"/>
</dbReference>
<keyword evidence="4" id="KW-0479">Metal-binding</keyword>
<evidence type="ECO:0000313" key="13">
    <source>
        <dbReference type="Proteomes" id="UP001305652"/>
    </source>
</evidence>
<dbReference type="Pfam" id="PF01385">
    <property type="entry name" value="OrfB_IS605"/>
    <property type="match status" value="1"/>
</dbReference>
<dbReference type="InterPro" id="IPR021027">
    <property type="entry name" value="Transposase_put_HTH"/>
</dbReference>
<dbReference type="GO" id="GO:0003677">
    <property type="term" value="F:DNA binding"/>
    <property type="evidence" value="ECO:0007669"/>
    <property type="project" value="UniProtKB-KW"/>
</dbReference>
<dbReference type="InterPro" id="IPR053522">
    <property type="entry name" value="RNA-guided_endonuclease_TnpB"/>
</dbReference>
<feature type="domain" description="Cas12f1-like TNB" evidence="10">
    <location>
        <begin position="290"/>
        <end position="357"/>
    </location>
</feature>
<evidence type="ECO:0000256" key="6">
    <source>
        <dbReference type="ARBA" id="ARBA00023125"/>
    </source>
</evidence>
<evidence type="ECO:0000256" key="1">
    <source>
        <dbReference type="ARBA" id="ARBA00008761"/>
    </source>
</evidence>
<feature type="domain" description="Probable transposase IS891/IS1136/IS1341" evidence="9">
    <location>
        <begin position="174"/>
        <end position="278"/>
    </location>
</feature>
<dbReference type="InterPro" id="IPR010095">
    <property type="entry name" value="Cas12f1-like_TNB"/>
</dbReference>
<protein>
    <submittedName>
        <fullName evidence="12">IS200/IS605 family element RNA-guided endonuclease TnpB</fullName>
    </submittedName>
</protein>
<dbReference type="Pfam" id="PF07282">
    <property type="entry name" value="Cas12f1-like_TNB"/>
    <property type="match status" value="1"/>
</dbReference>
<proteinExistence type="inferred from homology"/>
<keyword evidence="12" id="KW-0255">Endonuclease</keyword>
<dbReference type="AlphaFoldDB" id="A0AAX4FUZ6"/>
<dbReference type="GeneID" id="85731583"/>
<dbReference type="EMBL" id="CP137642">
    <property type="protein sequence ID" value="WOX57761.1"/>
    <property type="molecule type" value="Genomic_DNA"/>
</dbReference>
<organism evidence="12 13">
    <name type="scientific">Methanoculleus receptaculi</name>
    <dbReference type="NCBI Taxonomy" id="394967"/>
    <lineage>
        <taxon>Archaea</taxon>
        <taxon>Methanobacteriati</taxon>
        <taxon>Methanobacteriota</taxon>
        <taxon>Stenosarchaea group</taxon>
        <taxon>Methanomicrobia</taxon>
        <taxon>Methanomicrobiales</taxon>
        <taxon>Methanomicrobiaceae</taxon>
        <taxon>Methanoculleus</taxon>
    </lineage>
</organism>
<evidence type="ECO:0000256" key="2">
    <source>
        <dbReference type="ARBA" id="ARBA00011044"/>
    </source>
</evidence>
<keyword evidence="13" id="KW-1185">Reference proteome</keyword>
<dbReference type="KEGG" id="mrc:R6Y96_00460"/>
<dbReference type="GO" id="GO:0006310">
    <property type="term" value="P:DNA recombination"/>
    <property type="evidence" value="ECO:0007669"/>
    <property type="project" value="UniProtKB-KW"/>
</dbReference>
<keyword evidence="3" id="KW-0815">Transposition</keyword>
<dbReference type="PANTHER" id="PTHR30405">
    <property type="entry name" value="TRANSPOSASE"/>
    <property type="match status" value="1"/>
</dbReference>
<dbReference type="NCBIfam" id="NF038281">
    <property type="entry name" value="IS200_TnpB"/>
    <property type="match status" value="1"/>
</dbReference>
<evidence type="ECO:0000256" key="7">
    <source>
        <dbReference type="ARBA" id="ARBA00023172"/>
    </source>
</evidence>
<dbReference type="Pfam" id="PF12323">
    <property type="entry name" value="HTH_OrfB_IS605"/>
    <property type="match status" value="1"/>
</dbReference>
<dbReference type="GO" id="GO:0032196">
    <property type="term" value="P:transposition"/>
    <property type="evidence" value="ECO:0007669"/>
    <property type="project" value="UniProtKB-KW"/>
</dbReference>
<accession>A0AAX4FUZ6</accession>
<evidence type="ECO:0000256" key="5">
    <source>
        <dbReference type="ARBA" id="ARBA00022833"/>
    </source>
</evidence>
<evidence type="ECO:0000259" key="10">
    <source>
        <dbReference type="Pfam" id="PF07282"/>
    </source>
</evidence>
<evidence type="ECO:0000256" key="8">
    <source>
        <dbReference type="SAM" id="MobiDB-lite"/>
    </source>
</evidence>
<comment type="similarity">
    <text evidence="1">In the C-terminal section; belongs to the transposase 35 family.</text>
</comment>
<dbReference type="InterPro" id="IPR001959">
    <property type="entry name" value="Transposase"/>
</dbReference>
<keyword evidence="12" id="KW-0540">Nuclease</keyword>
<comment type="similarity">
    <text evidence="2">In the N-terminal section; belongs to the transposase 2 family.</text>
</comment>
<evidence type="ECO:0000313" key="12">
    <source>
        <dbReference type="EMBL" id="WOX57761.1"/>
    </source>
</evidence>
<dbReference type="Proteomes" id="UP001305652">
    <property type="component" value="Chromosome"/>
</dbReference>
<evidence type="ECO:0000256" key="3">
    <source>
        <dbReference type="ARBA" id="ARBA00022578"/>
    </source>
</evidence>
<keyword evidence="6" id="KW-0238">DNA-binding</keyword>
<feature type="region of interest" description="Disordered" evidence="8">
    <location>
        <begin position="403"/>
        <end position="428"/>
    </location>
</feature>
<dbReference type="NCBIfam" id="NF040570">
    <property type="entry name" value="guided_TnpB"/>
    <property type="match status" value="1"/>
</dbReference>
<dbReference type="RefSeq" id="WP_318621490.1">
    <property type="nucleotide sequence ID" value="NZ_CP137642.1"/>
</dbReference>
<evidence type="ECO:0000256" key="4">
    <source>
        <dbReference type="ARBA" id="ARBA00022723"/>
    </source>
</evidence>
<dbReference type="NCBIfam" id="TIGR01766">
    <property type="entry name" value="IS200/IS605 family accessory protein TnpB-like domain"/>
    <property type="match status" value="1"/>
</dbReference>
<gene>
    <name evidence="12" type="primary">tnpB</name>
    <name evidence="12" type="ORF">R6Y96_00460</name>
</gene>
<dbReference type="GO" id="GO:0046872">
    <property type="term" value="F:metal ion binding"/>
    <property type="evidence" value="ECO:0007669"/>
    <property type="project" value="UniProtKB-KW"/>
</dbReference>
<evidence type="ECO:0000259" key="11">
    <source>
        <dbReference type="Pfam" id="PF12323"/>
    </source>
</evidence>
<keyword evidence="5" id="KW-0862">Zinc</keyword>
<evidence type="ECO:0000259" key="9">
    <source>
        <dbReference type="Pfam" id="PF01385"/>
    </source>
</evidence>
<keyword evidence="7" id="KW-0233">DNA recombination</keyword>